<dbReference type="InterPro" id="IPR044660">
    <property type="entry name" value="IBH1-like"/>
</dbReference>
<dbReference type="SUPFAM" id="SSF47459">
    <property type="entry name" value="HLH, helix-loop-helix DNA-binding domain"/>
    <property type="match status" value="1"/>
</dbReference>
<evidence type="ECO:0000256" key="2">
    <source>
        <dbReference type="ARBA" id="ARBA00023015"/>
    </source>
</evidence>
<dbReference type="GO" id="GO:0006355">
    <property type="term" value="P:regulation of DNA-templated transcription"/>
    <property type="evidence" value="ECO:0007669"/>
    <property type="project" value="InterPro"/>
</dbReference>
<dbReference type="Proteomes" id="UP000823388">
    <property type="component" value="Chromosome 5K"/>
</dbReference>
<evidence type="ECO:0000256" key="4">
    <source>
        <dbReference type="SAM" id="MobiDB-lite"/>
    </source>
</evidence>
<dbReference type="PANTHER" id="PTHR33124">
    <property type="entry name" value="TRANSCRIPTION FACTOR IBH1-LIKE 1"/>
    <property type="match status" value="1"/>
</dbReference>
<name>A0A8T0SMG8_PANVG</name>
<dbReference type="EMBL" id="CM029045">
    <property type="protein sequence ID" value="KAG2597399.1"/>
    <property type="molecule type" value="Genomic_DNA"/>
</dbReference>
<keyword evidence="6" id="KW-1185">Reference proteome</keyword>
<evidence type="ECO:0000256" key="3">
    <source>
        <dbReference type="ARBA" id="ARBA00023163"/>
    </source>
</evidence>
<dbReference type="GO" id="GO:0046983">
    <property type="term" value="F:protein dimerization activity"/>
    <property type="evidence" value="ECO:0007669"/>
    <property type="project" value="InterPro"/>
</dbReference>
<reference evidence="5" key="1">
    <citation type="submission" date="2020-05" db="EMBL/GenBank/DDBJ databases">
        <title>WGS assembly of Panicum virgatum.</title>
        <authorList>
            <person name="Lovell J.T."/>
            <person name="Jenkins J."/>
            <person name="Shu S."/>
            <person name="Juenger T.E."/>
            <person name="Schmutz J."/>
        </authorList>
    </citation>
    <scope>NUCLEOTIDE SEQUENCE</scope>
    <source>
        <strain evidence="5">AP13</strain>
    </source>
</reference>
<feature type="compositionally biased region" description="Low complexity" evidence="4">
    <location>
        <begin position="10"/>
        <end position="20"/>
    </location>
</feature>
<evidence type="ECO:0008006" key="7">
    <source>
        <dbReference type="Google" id="ProtNLM"/>
    </source>
</evidence>
<keyword evidence="2" id="KW-0805">Transcription regulation</keyword>
<protein>
    <recommendedName>
        <fullName evidence="7">BHLH domain-containing protein</fullName>
    </recommendedName>
</protein>
<feature type="region of interest" description="Disordered" evidence="4">
    <location>
        <begin position="1"/>
        <end position="60"/>
    </location>
</feature>
<gene>
    <name evidence="5" type="ORF">PVAP13_5KG255121</name>
</gene>
<comment type="similarity">
    <text evidence="1">Belongs to the bHLH protein family.</text>
</comment>
<evidence type="ECO:0000256" key="1">
    <source>
        <dbReference type="ARBA" id="ARBA00005510"/>
    </source>
</evidence>
<evidence type="ECO:0000313" key="6">
    <source>
        <dbReference type="Proteomes" id="UP000823388"/>
    </source>
</evidence>
<dbReference type="AlphaFoldDB" id="A0A8T0SMG8"/>
<comment type="caution">
    <text evidence="5">The sequence shown here is derived from an EMBL/GenBank/DDBJ whole genome shotgun (WGS) entry which is preliminary data.</text>
</comment>
<organism evidence="5 6">
    <name type="scientific">Panicum virgatum</name>
    <name type="common">Blackwell switchgrass</name>
    <dbReference type="NCBI Taxonomy" id="38727"/>
    <lineage>
        <taxon>Eukaryota</taxon>
        <taxon>Viridiplantae</taxon>
        <taxon>Streptophyta</taxon>
        <taxon>Embryophyta</taxon>
        <taxon>Tracheophyta</taxon>
        <taxon>Spermatophyta</taxon>
        <taxon>Magnoliopsida</taxon>
        <taxon>Liliopsida</taxon>
        <taxon>Poales</taxon>
        <taxon>Poaceae</taxon>
        <taxon>PACMAD clade</taxon>
        <taxon>Panicoideae</taxon>
        <taxon>Panicodae</taxon>
        <taxon>Paniceae</taxon>
        <taxon>Panicinae</taxon>
        <taxon>Panicum</taxon>
        <taxon>Panicum sect. Hiantes</taxon>
    </lineage>
</organism>
<dbReference type="PANTHER" id="PTHR33124:SF39">
    <property type="entry name" value="TRANSCRIPTION FACTOR UPBEAT1"/>
    <property type="match status" value="1"/>
</dbReference>
<dbReference type="OrthoDB" id="685211at2759"/>
<dbReference type="InterPro" id="IPR036638">
    <property type="entry name" value="HLH_DNA-bd_sf"/>
</dbReference>
<keyword evidence="3" id="KW-0804">Transcription</keyword>
<evidence type="ECO:0000313" key="5">
    <source>
        <dbReference type="EMBL" id="KAG2597399.1"/>
    </source>
</evidence>
<feature type="compositionally biased region" description="Basic residues" evidence="4">
    <location>
        <begin position="24"/>
        <end position="60"/>
    </location>
</feature>
<accession>A0A8T0SMG8</accession>
<proteinExistence type="inferred from homology"/>
<sequence length="128" mass="14016">MAAHASCDVAAGAATPTGAASRRVGLRRPSRTTLKKKARKLMRKAGGGKRPRPSLSRTKRVAAIRRKMEALRRLVPAAAPCGGEERRVDDGRLEELLLHAAGYILRLQMQVRVMQVMVHALNDDDPED</sequence>